<keyword evidence="2 7" id="KW-0812">Transmembrane</keyword>
<feature type="compositionally biased region" description="Basic and acidic residues" evidence="6">
    <location>
        <begin position="369"/>
        <end position="386"/>
    </location>
</feature>
<name>A0AA35X5I3_GEOBA</name>
<organism evidence="9 10">
    <name type="scientific">Geodia barretti</name>
    <name type="common">Barrett's horny sponge</name>
    <dbReference type="NCBI Taxonomy" id="519541"/>
    <lineage>
        <taxon>Eukaryota</taxon>
        <taxon>Metazoa</taxon>
        <taxon>Porifera</taxon>
        <taxon>Demospongiae</taxon>
        <taxon>Heteroscleromorpha</taxon>
        <taxon>Tetractinellida</taxon>
        <taxon>Astrophorina</taxon>
        <taxon>Geodiidae</taxon>
        <taxon>Geodia</taxon>
    </lineage>
</organism>
<evidence type="ECO:0000313" key="10">
    <source>
        <dbReference type="Proteomes" id="UP001174909"/>
    </source>
</evidence>
<dbReference type="PANTHER" id="PTHR12943">
    <property type="entry name" value="HOMOCYSTEINE-RESPONSIVE ENDOPLASMIC RETICULUM-RESIDENT UNIQUITIN-LIKE DOMAIN HERPUD PROTEIN FAMILY MEMBER"/>
    <property type="match status" value="1"/>
</dbReference>
<sequence length="449" mass="48623">MVFVVIKAANGAVEDFRVNGAESEWTVAELKNYLYRHYPTHPPVPSQKLIYRGQLLRNTQQLSDVAKDSEVRLCHCANLNDKDKIVGKTLSFSAPQQVVIHLVAYERSASAPVVRREGERREEGERGEQVTAPTLSPDTSTGQGRQPQSVAAAPPGHTPHPGLRYRPHPQHMQWFPGGPAPLAFPVGGAYPYPPFYMPHMAPPYAAGFGPAHQLQQWYQAYYGRPGAVGGAGGEVGGGGEGEEIDLPNIPEQPENPDLEQDDLPMNAGAAGGMMLAGPQLPARRDMVDYSYMLLMATVLVSIAYFTSSFGRIILFIAGVLFMFLNQAGFFSLQRRPRNAAGAPRGPDDLPDPLDRHRARQEAEEEGEREGEGERTLAGEREGEGERTLTGAGETPQGDQGDDTPDGTGVSSDSAPPAPPTLPRPGILTVAFTFVTTLFTSLLPQQQPEL</sequence>
<dbReference type="InterPro" id="IPR029071">
    <property type="entry name" value="Ubiquitin-like_domsf"/>
</dbReference>
<feature type="compositionally biased region" description="Low complexity" evidence="6">
    <location>
        <begin position="151"/>
        <end position="162"/>
    </location>
</feature>
<keyword evidence="3 7" id="KW-1133">Transmembrane helix</keyword>
<gene>
    <name evidence="9" type="ORF">GBAR_LOCUS21674</name>
</gene>
<feature type="compositionally biased region" description="Polar residues" evidence="6">
    <location>
        <begin position="131"/>
        <end position="149"/>
    </location>
</feature>
<feature type="region of interest" description="Disordered" evidence="6">
    <location>
        <begin position="337"/>
        <end position="424"/>
    </location>
</feature>
<feature type="compositionally biased region" description="Basic and acidic residues" evidence="6">
    <location>
        <begin position="352"/>
        <end position="361"/>
    </location>
</feature>
<evidence type="ECO:0000256" key="4">
    <source>
        <dbReference type="ARBA" id="ARBA00023136"/>
    </source>
</evidence>
<keyword evidence="5" id="KW-0834">Unfolded protein response</keyword>
<evidence type="ECO:0000256" key="2">
    <source>
        <dbReference type="ARBA" id="ARBA00022692"/>
    </source>
</evidence>
<feature type="region of interest" description="Disordered" evidence="6">
    <location>
        <begin position="111"/>
        <end position="168"/>
    </location>
</feature>
<dbReference type="GO" id="GO:0016020">
    <property type="term" value="C:membrane"/>
    <property type="evidence" value="ECO:0007669"/>
    <property type="project" value="UniProtKB-SubCell"/>
</dbReference>
<feature type="domain" description="Ubiquitin-like" evidence="8">
    <location>
        <begin position="2"/>
        <end position="64"/>
    </location>
</feature>
<evidence type="ECO:0000256" key="7">
    <source>
        <dbReference type="SAM" id="Phobius"/>
    </source>
</evidence>
<comment type="subcellular location">
    <subcellularLocation>
        <location evidence="1">Membrane</location>
    </subcellularLocation>
</comment>
<dbReference type="PANTHER" id="PTHR12943:SF27">
    <property type="entry name" value="HOMOCYSTEINE-INDUCED ENDOPLASMIC RETICULUM PROTEIN, ISOFORM A"/>
    <property type="match status" value="1"/>
</dbReference>
<dbReference type="PROSITE" id="PS50053">
    <property type="entry name" value="UBIQUITIN_2"/>
    <property type="match status" value="1"/>
</dbReference>
<dbReference type="SUPFAM" id="SSF54236">
    <property type="entry name" value="Ubiquitin-like"/>
    <property type="match status" value="1"/>
</dbReference>
<feature type="compositionally biased region" description="Basic and acidic residues" evidence="6">
    <location>
        <begin position="114"/>
        <end position="128"/>
    </location>
</feature>
<feature type="transmembrane region" description="Helical" evidence="7">
    <location>
        <begin position="289"/>
        <end position="306"/>
    </location>
</feature>
<dbReference type="GO" id="GO:0030968">
    <property type="term" value="P:endoplasmic reticulum unfolded protein response"/>
    <property type="evidence" value="ECO:0007669"/>
    <property type="project" value="TreeGrafter"/>
</dbReference>
<keyword evidence="10" id="KW-1185">Reference proteome</keyword>
<dbReference type="AlphaFoldDB" id="A0AA35X5I3"/>
<evidence type="ECO:0000313" key="9">
    <source>
        <dbReference type="EMBL" id="CAI8038920.1"/>
    </source>
</evidence>
<dbReference type="InterPro" id="IPR000626">
    <property type="entry name" value="Ubiquitin-like_dom"/>
</dbReference>
<comment type="caution">
    <text evidence="9">The sequence shown here is derived from an EMBL/GenBank/DDBJ whole genome shotgun (WGS) entry which is preliminary data.</text>
</comment>
<accession>A0AA35X5I3</accession>
<evidence type="ECO:0000256" key="1">
    <source>
        <dbReference type="ARBA" id="ARBA00004370"/>
    </source>
</evidence>
<proteinExistence type="predicted"/>
<dbReference type="InterPro" id="IPR039751">
    <property type="entry name" value="HERPUD1/2"/>
</dbReference>
<dbReference type="EMBL" id="CASHTH010003016">
    <property type="protein sequence ID" value="CAI8038920.1"/>
    <property type="molecule type" value="Genomic_DNA"/>
</dbReference>
<reference evidence="9" key="1">
    <citation type="submission" date="2023-03" db="EMBL/GenBank/DDBJ databases">
        <authorList>
            <person name="Steffen K."/>
            <person name="Cardenas P."/>
        </authorList>
    </citation>
    <scope>NUCLEOTIDE SEQUENCE</scope>
</reference>
<evidence type="ECO:0000256" key="5">
    <source>
        <dbReference type="ARBA" id="ARBA00023230"/>
    </source>
</evidence>
<evidence type="ECO:0000256" key="3">
    <source>
        <dbReference type="ARBA" id="ARBA00022989"/>
    </source>
</evidence>
<feature type="compositionally biased region" description="Low complexity" evidence="6">
    <location>
        <begin position="387"/>
        <end position="398"/>
    </location>
</feature>
<protein>
    <submittedName>
        <fullName evidence="9">Homocysteine-responsive endoplasmic reticulum-resident ubiquitin-like domain member 2 protein</fullName>
    </submittedName>
</protein>
<keyword evidence="4 7" id="KW-0472">Membrane</keyword>
<dbReference type="Gene3D" id="3.10.20.90">
    <property type="entry name" value="Phosphatidylinositol 3-kinase Catalytic Subunit, Chain A, domain 1"/>
    <property type="match status" value="1"/>
</dbReference>
<dbReference type="Proteomes" id="UP001174909">
    <property type="component" value="Unassembled WGS sequence"/>
</dbReference>
<dbReference type="SMART" id="SM00213">
    <property type="entry name" value="UBQ"/>
    <property type="match status" value="1"/>
</dbReference>
<evidence type="ECO:0000256" key="6">
    <source>
        <dbReference type="SAM" id="MobiDB-lite"/>
    </source>
</evidence>
<feature type="transmembrane region" description="Helical" evidence="7">
    <location>
        <begin position="312"/>
        <end position="332"/>
    </location>
</feature>
<evidence type="ECO:0000259" key="8">
    <source>
        <dbReference type="PROSITE" id="PS50053"/>
    </source>
</evidence>